<feature type="compositionally biased region" description="Low complexity" evidence="9">
    <location>
        <begin position="93"/>
        <end position="128"/>
    </location>
</feature>
<dbReference type="PANTHER" id="PTHR14738:SF29">
    <property type="entry name" value="ZINC FINGER CCCH DOMAIN-CONTAINING PROTEIN 14"/>
    <property type="match status" value="1"/>
</dbReference>
<dbReference type="Pfam" id="PF14608">
    <property type="entry name" value="zf-CCCH_2"/>
    <property type="match status" value="3"/>
</dbReference>
<keyword evidence="5" id="KW-0863">Zinc-finger</keyword>
<gene>
    <name evidence="11" type="ORF">BT96DRAFT_961433</name>
</gene>
<dbReference type="OrthoDB" id="438553at2759"/>
<evidence type="ECO:0000256" key="4">
    <source>
        <dbReference type="ARBA" id="ARBA00022737"/>
    </source>
</evidence>
<dbReference type="InterPro" id="IPR049017">
    <property type="entry name" value="Nab2_Znf4"/>
</dbReference>
<protein>
    <recommendedName>
        <fullName evidence="10">Nab2 type CCCH zinc finger 4 domain-containing protein</fullName>
    </recommendedName>
</protein>
<comment type="similarity">
    <text evidence="2">Belongs to the ZC3H14 family.</text>
</comment>
<dbReference type="GO" id="GO:0008143">
    <property type="term" value="F:poly(A) binding"/>
    <property type="evidence" value="ECO:0007669"/>
    <property type="project" value="InterPro"/>
</dbReference>
<organism evidence="11 12">
    <name type="scientific">Gymnopus androsaceus JB14</name>
    <dbReference type="NCBI Taxonomy" id="1447944"/>
    <lineage>
        <taxon>Eukaryota</taxon>
        <taxon>Fungi</taxon>
        <taxon>Dikarya</taxon>
        <taxon>Basidiomycota</taxon>
        <taxon>Agaricomycotina</taxon>
        <taxon>Agaricomycetes</taxon>
        <taxon>Agaricomycetidae</taxon>
        <taxon>Agaricales</taxon>
        <taxon>Marasmiineae</taxon>
        <taxon>Omphalotaceae</taxon>
        <taxon>Gymnopus</taxon>
    </lineage>
</organism>
<proteinExistence type="inferred from homology"/>
<keyword evidence="7" id="KW-0539">Nucleus</keyword>
<evidence type="ECO:0000256" key="9">
    <source>
        <dbReference type="SAM" id="MobiDB-lite"/>
    </source>
</evidence>
<keyword evidence="4" id="KW-0677">Repeat</keyword>
<evidence type="ECO:0000256" key="7">
    <source>
        <dbReference type="ARBA" id="ARBA00023242"/>
    </source>
</evidence>
<dbReference type="EMBL" id="ML769383">
    <property type="protein sequence ID" value="KAE9411600.1"/>
    <property type="molecule type" value="Genomic_DNA"/>
</dbReference>
<dbReference type="GO" id="GO:0005634">
    <property type="term" value="C:nucleus"/>
    <property type="evidence" value="ECO:0007669"/>
    <property type="project" value="UniProtKB-SubCell"/>
</dbReference>
<dbReference type="Gene3D" id="4.10.1000.40">
    <property type="match status" value="2"/>
</dbReference>
<dbReference type="PANTHER" id="PTHR14738">
    <property type="entry name" value="ZINC FINGER CCCH DOMAIN-CONTAINING PROTEIN 14"/>
    <property type="match status" value="1"/>
</dbReference>
<dbReference type="InterPro" id="IPR043094">
    <property type="entry name" value="Nab2/ZC3H14_N_sf"/>
</dbReference>
<dbReference type="Proteomes" id="UP000799118">
    <property type="component" value="Unassembled WGS sequence"/>
</dbReference>
<keyword evidence="3" id="KW-0479">Metal-binding</keyword>
<evidence type="ECO:0000313" key="11">
    <source>
        <dbReference type="EMBL" id="KAE9411600.1"/>
    </source>
</evidence>
<dbReference type="Pfam" id="PF21803">
    <property type="entry name" value="Nab2-zf4"/>
    <property type="match status" value="1"/>
</dbReference>
<evidence type="ECO:0000256" key="2">
    <source>
        <dbReference type="ARBA" id="ARBA00008423"/>
    </source>
</evidence>
<sequence>MPFGLTIGTDRALALQQAIQDELMSRGYSTDADPVMAEYITIMIINNQDCCAQILSTAQITSELEDLIGSDFDRTFTDWLFKEAEKGSTETDAPLPELSPAEPAEPLPSSSSSQKRPASARSPSPSHPNKMRRTDRSLLDRVGGPAVGGQDEIQARIDNIVNTGEPNMMMAGGFPGMNNMEMGGMDMNAMAASMANPIMMQELMMNQMALMAHFSGMMNPGQFGGFPMPGQNMGMNGQPGQSNGVGRGRGGGRGGRGIGRGRGGPPSSPSGPSKIEEVSVEAPTCITADCPPVSDAVSSAAPPRPAYAVPERPQSPTLCKFGLKCTNAHCRWSHPSPVATVESGVVLSNDPCENGKDCKDKDCIKAHVSPAALKPQEHLPPPVVPQHAPHSFTPSTHVPCRFGAACTRPNCTFAHPPRQSNVQCRFGGACTRAACQFQHPPGRVLPTTFHRGLSENGPMVTVKNPEPGSMGGPSPHRTATFNTGAGIKLKLEKQMKEIEEKKSQAEQAVRDAQAAAHVKKDEVEITA</sequence>
<accession>A0A6A4IPJ1</accession>
<dbReference type="GO" id="GO:0005737">
    <property type="term" value="C:cytoplasm"/>
    <property type="evidence" value="ECO:0007669"/>
    <property type="project" value="TreeGrafter"/>
</dbReference>
<feature type="coiled-coil region" evidence="8">
    <location>
        <begin position="488"/>
        <end position="515"/>
    </location>
</feature>
<dbReference type="AlphaFoldDB" id="A0A6A4IPJ1"/>
<evidence type="ECO:0000313" key="12">
    <source>
        <dbReference type="Proteomes" id="UP000799118"/>
    </source>
</evidence>
<evidence type="ECO:0000256" key="1">
    <source>
        <dbReference type="ARBA" id="ARBA00004123"/>
    </source>
</evidence>
<feature type="domain" description="Nab2 type CCCH zinc finger 4" evidence="10">
    <location>
        <begin position="346"/>
        <end position="367"/>
    </location>
</feature>
<comment type="subcellular location">
    <subcellularLocation>
        <location evidence="1">Nucleus</location>
    </subcellularLocation>
</comment>
<keyword evidence="6" id="KW-0862">Zinc</keyword>
<evidence type="ECO:0000256" key="8">
    <source>
        <dbReference type="SAM" id="Coils"/>
    </source>
</evidence>
<evidence type="ECO:0000256" key="3">
    <source>
        <dbReference type="ARBA" id="ARBA00022723"/>
    </source>
</evidence>
<name>A0A6A4IPJ1_9AGAR</name>
<dbReference type="GO" id="GO:0008270">
    <property type="term" value="F:zinc ion binding"/>
    <property type="evidence" value="ECO:0007669"/>
    <property type="project" value="UniProtKB-KW"/>
</dbReference>
<keyword evidence="12" id="KW-1185">Reference proteome</keyword>
<feature type="compositionally biased region" description="Gly residues" evidence="9">
    <location>
        <begin position="243"/>
        <end position="264"/>
    </location>
</feature>
<feature type="region of interest" description="Disordered" evidence="9">
    <location>
        <begin position="234"/>
        <end position="279"/>
    </location>
</feature>
<dbReference type="InterPro" id="IPR040366">
    <property type="entry name" value="Nab2/ZC3H14"/>
</dbReference>
<evidence type="ECO:0000256" key="6">
    <source>
        <dbReference type="ARBA" id="ARBA00022833"/>
    </source>
</evidence>
<dbReference type="Gene3D" id="1.10.340.40">
    <property type="entry name" value="Nuclear abundant poly(A) RNA-bind protein 2, N-terminal domain"/>
    <property type="match status" value="1"/>
</dbReference>
<keyword evidence="8" id="KW-0175">Coiled coil</keyword>
<feature type="region of interest" description="Disordered" evidence="9">
    <location>
        <begin position="85"/>
        <end position="154"/>
    </location>
</feature>
<dbReference type="GO" id="GO:0043488">
    <property type="term" value="P:regulation of mRNA stability"/>
    <property type="evidence" value="ECO:0007669"/>
    <property type="project" value="InterPro"/>
</dbReference>
<feature type="region of interest" description="Disordered" evidence="9">
    <location>
        <begin position="294"/>
        <end position="313"/>
    </location>
</feature>
<evidence type="ECO:0000256" key="5">
    <source>
        <dbReference type="ARBA" id="ARBA00022771"/>
    </source>
</evidence>
<evidence type="ECO:0000259" key="10">
    <source>
        <dbReference type="Pfam" id="PF21803"/>
    </source>
</evidence>
<reference evidence="11" key="1">
    <citation type="journal article" date="2019" name="Environ. Microbiol.">
        <title>Fungal ecological strategies reflected in gene transcription - a case study of two litter decomposers.</title>
        <authorList>
            <person name="Barbi F."/>
            <person name="Kohler A."/>
            <person name="Barry K."/>
            <person name="Baskaran P."/>
            <person name="Daum C."/>
            <person name="Fauchery L."/>
            <person name="Ihrmark K."/>
            <person name="Kuo A."/>
            <person name="LaButti K."/>
            <person name="Lipzen A."/>
            <person name="Morin E."/>
            <person name="Grigoriev I.V."/>
            <person name="Henrissat B."/>
            <person name="Lindahl B."/>
            <person name="Martin F."/>
        </authorList>
    </citation>
    <scope>NUCLEOTIDE SEQUENCE</scope>
    <source>
        <strain evidence="11">JB14</strain>
    </source>
</reference>